<evidence type="ECO:0000313" key="2">
    <source>
        <dbReference type="Proteomes" id="UP000683925"/>
    </source>
</evidence>
<sequence>MDYLSEAFKNIEVYQNGQLIYYQHQQPEKEDNQLMEDLITKFDFSLDQTNQKNQIIDQFSQLNFQDN</sequence>
<evidence type="ECO:0000313" key="1">
    <source>
        <dbReference type="EMBL" id="CAD8172093.1"/>
    </source>
</evidence>
<gene>
    <name evidence="1" type="ORF">POCTA_138.1.T0590197</name>
</gene>
<reference evidence="1" key="1">
    <citation type="submission" date="2021-01" db="EMBL/GenBank/DDBJ databases">
        <authorList>
            <consortium name="Genoscope - CEA"/>
            <person name="William W."/>
        </authorList>
    </citation>
    <scope>NUCLEOTIDE SEQUENCE</scope>
</reference>
<comment type="caution">
    <text evidence="1">The sequence shown here is derived from an EMBL/GenBank/DDBJ whole genome shotgun (WGS) entry which is preliminary data.</text>
</comment>
<proteinExistence type="predicted"/>
<name>A0A8S1V6S2_PAROT</name>
<dbReference type="OMA" id="MDYMNEV"/>
<accession>A0A8S1V6S2</accession>
<protein>
    <submittedName>
        <fullName evidence="1">Uncharacterized protein</fullName>
    </submittedName>
</protein>
<dbReference type="OrthoDB" id="308106at2759"/>
<keyword evidence="2" id="KW-1185">Reference proteome</keyword>
<dbReference type="EMBL" id="CAJJDP010000058">
    <property type="protein sequence ID" value="CAD8172093.1"/>
    <property type="molecule type" value="Genomic_DNA"/>
</dbReference>
<dbReference type="Proteomes" id="UP000683925">
    <property type="component" value="Unassembled WGS sequence"/>
</dbReference>
<organism evidence="1 2">
    <name type="scientific">Paramecium octaurelia</name>
    <dbReference type="NCBI Taxonomy" id="43137"/>
    <lineage>
        <taxon>Eukaryota</taxon>
        <taxon>Sar</taxon>
        <taxon>Alveolata</taxon>
        <taxon>Ciliophora</taxon>
        <taxon>Intramacronucleata</taxon>
        <taxon>Oligohymenophorea</taxon>
        <taxon>Peniculida</taxon>
        <taxon>Parameciidae</taxon>
        <taxon>Paramecium</taxon>
    </lineage>
</organism>
<dbReference type="AlphaFoldDB" id="A0A8S1V6S2"/>